<gene>
    <name evidence="3" type="ORF">UABAM_02228</name>
</gene>
<protein>
    <recommendedName>
        <fullName evidence="2">Sulfatase-modifying factor enzyme-like domain-containing protein</fullName>
    </recommendedName>
</protein>
<dbReference type="Proteomes" id="UP000326354">
    <property type="component" value="Chromosome"/>
</dbReference>
<sequence>MTRKIAIVGTIALVAVTATFLAKERLYSHREDMEEQWKQVSDEVQSRKAHLKNIKAQIRGLDVEITTIQESISTAKNNQVVTNNTTVQPTVQENKKVVEETNVVKENIVSDTKKEILPKKPLIERLRVKIEEAKEEQQEVPIFLEGYTYEGIREYTCARVTNAVHEYRHTKTGVVFALIEDGEFRMGSRRRAESPIHTVELSAYLMTKYEITQGVWTEIMGENPSKIKGRKHPVENITWNQAHTFCKDLGWSLPSEAQWEYAYYAGSKRRPFFWGDKYNGKYSWTRHNAGKGHHAVGTRKSNAFGLHDMAGNVIEWCADTYSLYEEEYEINPVVRRKKGAKVMRGSSWFISPQSGTKRHKRPAHIPDNFVGFRCVKNLSPEQQQQWQNFKALSEEEEHRDERREDRLDERDEDHLDEHPDEHIDEEHRDDNVIKRGLDILDDVFELVEGNVLDLANRNINNAQLKMIFTRSKGILGVKVLNLENTKITSKSLVHICRLRNLTSLNLAGTKITDGYLGRLKFLPHLQELDLSETHISGKALEKLPKMQKLHYLNVSANNIGDEYLAHLEKFPKLYYLGMRYCRITDEGVQQIPHLKRLAELDLRDNKIEGHTIEQIFGMPLKNLNLLGNELLTPEIIELLDRGLPHCTIEHESLK</sequence>
<dbReference type="OrthoDB" id="9812426at2"/>
<dbReference type="Gene3D" id="3.80.10.10">
    <property type="entry name" value="Ribonuclease Inhibitor"/>
    <property type="match status" value="1"/>
</dbReference>
<dbReference type="InterPro" id="IPR016187">
    <property type="entry name" value="CTDL_fold"/>
</dbReference>
<dbReference type="InterPro" id="IPR051043">
    <property type="entry name" value="Sulfatase_Mod_Factor_Kinase"/>
</dbReference>
<feature type="compositionally biased region" description="Basic and acidic residues" evidence="1">
    <location>
        <begin position="399"/>
        <end position="427"/>
    </location>
</feature>
<dbReference type="RefSeq" id="WP_151968056.1">
    <property type="nucleotide sequence ID" value="NZ_AP019860.1"/>
</dbReference>
<organism evidence="3 4">
    <name type="scientific">Uabimicrobium amorphum</name>
    <dbReference type="NCBI Taxonomy" id="2596890"/>
    <lineage>
        <taxon>Bacteria</taxon>
        <taxon>Pseudomonadati</taxon>
        <taxon>Planctomycetota</taxon>
        <taxon>Candidatus Uabimicrobiia</taxon>
        <taxon>Candidatus Uabimicrobiales</taxon>
        <taxon>Candidatus Uabimicrobiaceae</taxon>
        <taxon>Candidatus Uabimicrobium</taxon>
    </lineage>
</organism>
<evidence type="ECO:0000313" key="4">
    <source>
        <dbReference type="Proteomes" id="UP000326354"/>
    </source>
</evidence>
<dbReference type="InterPro" id="IPR005532">
    <property type="entry name" value="SUMF_dom"/>
</dbReference>
<dbReference type="Pfam" id="PF03781">
    <property type="entry name" value="FGE-sulfatase"/>
    <property type="match status" value="1"/>
</dbReference>
<dbReference type="AlphaFoldDB" id="A0A5S9IL42"/>
<dbReference type="InterPro" id="IPR001611">
    <property type="entry name" value="Leu-rich_rpt"/>
</dbReference>
<reference evidence="3 4" key="1">
    <citation type="submission" date="2019-08" db="EMBL/GenBank/DDBJ databases">
        <title>Complete genome sequence of Candidatus Uab amorphum.</title>
        <authorList>
            <person name="Shiratori T."/>
            <person name="Suzuki S."/>
            <person name="Kakizawa Y."/>
            <person name="Ishida K."/>
        </authorList>
    </citation>
    <scope>NUCLEOTIDE SEQUENCE [LARGE SCALE GENOMIC DNA]</scope>
    <source>
        <strain evidence="3 4">SRT547</strain>
    </source>
</reference>
<dbReference type="SUPFAM" id="SSF52047">
    <property type="entry name" value="RNI-like"/>
    <property type="match status" value="1"/>
</dbReference>
<dbReference type="SUPFAM" id="SSF56436">
    <property type="entry name" value="C-type lectin-like"/>
    <property type="match status" value="1"/>
</dbReference>
<feature type="region of interest" description="Disordered" evidence="1">
    <location>
        <begin position="385"/>
        <end position="427"/>
    </location>
</feature>
<dbReference type="KEGG" id="uam:UABAM_02228"/>
<accession>A0A5S9IL42</accession>
<evidence type="ECO:0000256" key="1">
    <source>
        <dbReference type="SAM" id="MobiDB-lite"/>
    </source>
</evidence>
<dbReference type="InterPro" id="IPR032675">
    <property type="entry name" value="LRR_dom_sf"/>
</dbReference>
<evidence type="ECO:0000313" key="3">
    <source>
        <dbReference type="EMBL" id="BBM83873.1"/>
    </source>
</evidence>
<dbReference type="GO" id="GO:0120147">
    <property type="term" value="F:formylglycine-generating oxidase activity"/>
    <property type="evidence" value="ECO:0007669"/>
    <property type="project" value="TreeGrafter"/>
</dbReference>
<feature type="domain" description="Sulfatase-modifying factor enzyme-like" evidence="2">
    <location>
        <begin position="178"/>
        <end position="376"/>
    </location>
</feature>
<dbReference type="PANTHER" id="PTHR23150:SF19">
    <property type="entry name" value="FORMYLGLYCINE-GENERATING ENZYME"/>
    <property type="match status" value="1"/>
</dbReference>
<dbReference type="EMBL" id="AP019860">
    <property type="protein sequence ID" value="BBM83873.1"/>
    <property type="molecule type" value="Genomic_DNA"/>
</dbReference>
<dbReference type="InterPro" id="IPR042095">
    <property type="entry name" value="SUMF_sf"/>
</dbReference>
<dbReference type="Gene3D" id="3.90.1580.10">
    <property type="entry name" value="paralog of FGE (formylglycine-generating enzyme)"/>
    <property type="match status" value="1"/>
</dbReference>
<dbReference type="Pfam" id="PF13516">
    <property type="entry name" value="LRR_6"/>
    <property type="match status" value="3"/>
</dbReference>
<name>A0A5S9IL42_UABAM</name>
<evidence type="ECO:0000259" key="2">
    <source>
        <dbReference type="Pfam" id="PF03781"/>
    </source>
</evidence>
<dbReference type="PANTHER" id="PTHR23150">
    <property type="entry name" value="SULFATASE MODIFYING FACTOR 1, 2"/>
    <property type="match status" value="1"/>
</dbReference>
<proteinExistence type="predicted"/>
<keyword evidence="4" id="KW-1185">Reference proteome</keyword>